<dbReference type="PANTHER" id="PTHR10556:SF43">
    <property type="entry name" value="STEROID 5-ALPHA-REDUCTASE DET2"/>
    <property type="match status" value="1"/>
</dbReference>
<evidence type="ECO:0000256" key="3">
    <source>
        <dbReference type="ARBA" id="ARBA00022692"/>
    </source>
</evidence>
<dbReference type="GO" id="GO:0006629">
    <property type="term" value="P:lipid metabolic process"/>
    <property type="evidence" value="ECO:0007669"/>
    <property type="project" value="InterPro"/>
</dbReference>
<dbReference type="GO" id="GO:0016020">
    <property type="term" value="C:membrane"/>
    <property type="evidence" value="ECO:0007669"/>
    <property type="project" value="UniProtKB-SubCell"/>
</dbReference>
<dbReference type="Proteomes" id="UP000054937">
    <property type="component" value="Unassembled WGS sequence"/>
</dbReference>
<keyword evidence="4 6" id="KW-1133">Transmembrane helix</keyword>
<dbReference type="Gene3D" id="1.20.120.1630">
    <property type="match status" value="1"/>
</dbReference>
<dbReference type="PROSITE" id="PS50244">
    <property type="entry name" value="S5A_REDUCTASE"/>
    <property type="match status" value="1"/>
</dbReference>
<name>A0A0V0QIC0_PSEPJ</name>
<evidence type="ECO:0000256" key="1">
    <source>
        <dbReference type="ARBA" id="ARBA00004141"/>
    </source>
</evidence>
<comment type="caution">
    <text evidence="8">The sequence shown here is derived from an EMBL/GenBank/DDBJ whole genome shotgun (WGS) entry which is preliminary data.</text>
</comment>
<dbReference type="PANTHER" id="PTHR10556">
    <property type="entry name" value="3-OXO-5-ALPHA-STEROID 4-DEHYDROGENASE"/>
    <property type="match status" value="1"/>
</dbReference>
<evidence type="ECO:0000313" key="8">
    <source>
        <dbReference type="EMBL" id="KRX01899.1"/>
    </source>
</evidence>
<feature type="domain" description="3-oxo-5-alpha-steroid 4-dehydrogenase C-terminal" evidence="7">
    <location>
        <begin position="1"/>
        <end position="106"/>
    </location>
</feature>
<evidence type="ECO:0000313" key="9">
    <source>
        <dbReference type="Proteomes" id="UP000054937"/>
    </source>
</evidence>
<reference evidence="8 9" key="1">
    <citation type="journal article" date="2015" name="Sci. Rep.">
        <title>Genome of the facultative scuticociliatosis pathogen Pseudocohnilembus persalinus provides insight into its virulence through horizontal gene transfer.</title>
        <authorList>
            <person name="Xiong J."/>
            <person name="Wang G."/>
            <person name="Cheng J."/>
            <person name="Tian M."/>
            <person name="Pan X."/>
            <person name="Warren A."/>
            <person name="Jiang C."/>
            <person name="Yuan D."/>
            <person name="Miao W."/>
        </authorList>
    </citation>
    <scope>NUCLEOTIDE SEQUENCE [LARGE SCALE GENOMIC DNA]</scope>
    <source>
        <strain evidence="8">36N120E</strain>
    </source>
</reference>
<dbReference type="InterPro" id="IPR001104">
    <property type="entry name" value="3-oxo-5_a-steroid_4-DH_C"/>
</dbReference>
<evidence type="ECO:0000256" key="6">
    <source>
        <dbReference type="SAM" id="Phobius"/>
    </source>
</evidence>
<accession>A0A0V0QIC0</accession>
<dbReference type="InterPro" id="IPR039357">
    <property type="entry name" value="SRD5A/TECR"/>
</dbReference>
<dbReference type="AlphaFoldDB" id="A0A0V0QIC0"/>
<proteinExistence type="inferred from homology"/>
<protein>
    <recommendedName>
        <fullName evidence="7">3-oxo-5-alpha-steroid 4-dehydrogenase C-terminal domain-containing protein</fullName>
    </recommendedName>
</protein>
<evidence type="ECO:0000256" key="4">
    <source>
        <dbReference type="ARBA" id="ARBA00022989"/>
    </source>
</evidence>
<gene>
    <name evidence="8" type="ORF">PPERSA_05738</name>
</gene>
<dbReference type="OrthoDB" id="5788137at2759"/>
<comment type="subcellular location">
    <subcellularLocation>
        <location evidence="1">Membrane</location>
        <topology evidence="1">Multi-pass membrane protein</topology>
    </subcellularLocation>
</comment>
<organism evidence="8 9">
    <name type="scientific">Pseudocohnilembus persalinus</name>
    <name type="common">Ciliate</name>
    <dbReference type="NCBI Taxonomy" id="266149"/>
    <lineage>
        <taxon>Eukaryota</taxon>
        <taxon>Sar</taxon>
        <taxon>Alveolata</taxon>
        <taxon>Ciliophora</taxon>
        <taxon>Intramacronucleata</taxon>
        <taxon>Oligohymenophorea</taxon>
        <taxon>Scuticociliatia</taxon>
        <taxon>Philasterida</taxon>
        <taxon>Pseudocohnilembidae</taxon>
        <taxon>Pseudocohnilembus</taxon>
    </lineage>
</organism>
<keyword evidence="9" id="KW-1185">Reference proteome</keyword>
<sequence length="106" mass="12446">MGINIQSDNILADLKRECLKQQQKGDKKQYLIPKRGLFKYVSNANYLGEIIEFFGYGLISLTWPGFFFCFTTFMILGARGLDNHNWYLKNFRDYPKNRKAVIPKIL</sequence>
<dbReference type="GO" id="GO:0016627">
    <property type="term" value="F:oxidoreductase activity, acting on the CH-CH group of donors"/>
    <property type="evidence" value="ECO:0007669"/>
    <property type="project" value="InterPro"/>
</dbReference>
<feature type="transmembrane region" description="Helical" evidence="6">
    <location>
        <begin position="53"/>
        <end position="76"/>
    </location>
</feature>
<comment type="similarity">
    <text evidence="2">Belongs to the steroid 5-alpha reductase family.</text>
</comment>
<dbReference type="Pfam" id="PF02544">
    <property type="entry name" value="Steroid_dh"/>
    <property type="match status" value="1"/>
</dbReference>
<keyword evidence="5 6" id="KW-0472">Membrane</keyword>
<keyword evidence="3 6" id="KW-0812">Transmembrane</keyword>
<evidence type="ECO:0000256" key="5">
    <source>
        <dbReference type="ARBA" id="ARBA00023136"/>
    </source>
</evidence>
<evidence type="ECO:0000259" key="7">
    <source>
        <dbReference type="Pfam" id="PF02544"/>
    </source>
</evidence>
<evidence type="ECO:0000256" key="2">
    <source>
        <dbReference type="ARBA" id="ARBA00007742"/>
    </source>
</evidence>
<dbReference type="InParanoid" id="A0A0V0QIC0"/>
<dbReference type="EMBL" id="LDAU01000161">
    <property type="protein sequence ID" value="KRX01899.1"/>
    <property type="molecule type" value="Genomic_DNA"/>
</dbReference>